<sequence>MAKLVQQFQWDAQVAQSGHYDKINVQNLEVVVNAGKDVWGRPKKQRALISVTLTLGKQFTSASSTDSVDDSTIHYGTLSKAIQAQFRDEDRAWLSTVALSATIGECVQDMAGATEIYAIETDVCYLKGSMFGDGAGYVNSTIGNSNLHSKVLYLRNLRIPCLIGVNSNERLQKQPVVANVWIDQVPDSRVDDYAELETLLFKVGMLRILDQALTDVRQLISESSYQTIESLLAWLIEELRQKFFTREEDHDAWIRLRIAKPLAVPFADAPAVEITRPVRANQK</sequence>
<keyword evidence="5" id="KW-0289">Folate biosynthesis</keyword>
<comment type="pathway">
    <text evidence="2">Cofactor biosynthesis; tetrahydrofolate biosynthesis; 2-amino-4-hydroxy-6-hydroxymethyl-7,8-dihydropteridine diphosphate from 7,8-dihydroneopterin triphosphate: step 3/4.</text>
</comment>
<comment type="similarity">
    <text evidence="3">Belongs to the DHNA family.</text>
</comment>
<dbReference type="AlphaFoldDB" id="A0A9W8XZK6"/>
<evidence type="ECO:0000256" key="4">
    <source>
        <dbReference type="ARBA" id="ARBA00013043"/>
    </source>
</evidence>
<gene>
    <name evidence="9" type="ORF">N0V83_009406</name>
</gene>
<evidence type="ECO:0000256" key="6">
    <source>
        <dbReference type="ARBA" id="ARBA00023239"/>
    </source>
</evidence>
<dbReference type="GO" id="GO:0004150">
    <property type="term" value="F:dihydroneopterin aldolase activity"/>
    <property type="evidence" value="ECO:0007669"/>
    <property type="project" value="UniProtKB-EC"/>
</dbReference>
<organism evidence="9 10">
    <name type="scientific">Neocucurbitaria cava</name>
    <dbReference type="NCBI Taxonomy" id="798079"/>
    <lineage>
        <taxon>Eukaryota</taxon>
        <taxon>Fungi</taxon>
        <taxon>Dikarya</taxon>
        <taxon>Ascomycota</taxon>
        <taxon>Pezizomycotina</taxon>
        <taxon>Dothideomycetes</taxon>
        <taxon>Pleosporomycetidae</taxon>
        <taxon>Pleosporales</taxon>
        <taxon>Pleosporineae</taxon>
        <taxon>Cucurbitariaceae</taxon>
        <taxon>Neocucurbitaria</taxon>
    </lineage>
</organism>
<proteinExistence type="inferred from homology"/>
<evidence type="ECO:0000256" key="1">
    <source>
        <dbReference type="ARBA" id="ARBA00001353"/>
    </source>
</evidence>
<evidence type="ECO:0000256" key="3">
    <source>
        <dbReference type="ARBA" id="ARBA00005708"/>
    </source>
</evidence>
<feature type="domain" description="Dihydroneopterin aldolase/epimerase" evidence="8">
    <location>
        <begin position="152"/>
        <end position="276"/>
    </location>
</feature>
<dbReference type="PANTHER" id="PTHR42844:SF1">
    <property type="entry name" value="DIHYDRONEOPTERIN ALDOLASE 1-RELATED"/>
    <property type="match status" value="1"/>
</dbReference>
<evidence type="ECO:0000313" key="10">
    <source>
        <dbReference type="Proteomes" id="UP001140560"/>
    </source>
</evidence>
<dbReference type="OrthoDB" id="5425486at2759"/>
<dbReference type="EC" id="4.1.2.25" evidence="4"/>
<evidence type="ECO:0000313" key="9">
    <source>
        <dbReference type="EMBL" id="KAJ4363953.1"/>
    </source>
</evidence>
<dbReference type="SUPFAM" id="SSF55620">
    <property type="entry name" value="Tetrahydrobiopterin biosynthesis enzymes-like"/>
    <property type="match status" value="2"/>
</dbReference>
<dbReference type="SMART" id="SM00905">
    <property type="entry name" value="FolB"/>
    <property type="match status" value="1"/>
</dbReference>
<evidence type="ECO:0000259" key="8">
    <source>
        <dbReference type="SMART" id="SM00905"/>
    </source>
</evidence>
<dbReference type="EMBL" id="JAPEUY010000018">
    <property type="protein sequence ID" value="KAJ4363953.1"/>
    <property type="molecule type" value="Genomic_DNA"/>
</dbReference>
<protein>
    <recommendedName>
        <fullName evidence="4">dihydroneopterin aldolase</fullName>
        <ecNumber evidence="4">4.1.2.25</ecNumber>
    </recommendedName>
    <alternativeName>
        <fullName evidence="7">7,8-dihydroneopterin aldolase</fullName>
    </alternativeName>
</protein>
<keyword evidence="6" id="KW-0456">Lyase</keyword>
<dbReference type="InterPro" id="IPR043133">
    <property type="entry name" value="GTP-CH-I_C/QueF"/>
</dbReference>
<dbReference type="Pfam" id="PF02152">
    <property type="entry name" value="FolB"/>
    <property type="match status" value="1"/>
</dbReference>
<evidence type="ECO:0000256" key="7">
    <source>
        <dbReference type="ARBA" id="ARBA00032903"/>
    </source>
</evidence>
<reference evidence="9" key="1">
    <citation type="submission" date="2022-10" db="EMBL/GenBank/DDBJ databases">
        <title>Tapping the CABI collections for fungal endophytes: first genome assemblies for Collariella, Neodidymelliopsis, Ascochyta clinopodiicola, Didymella pomorum, Didymosphaeria variabile, Neocosmospora piperis and Neocucurbitaria cava.</title>
        <authorList>
            <person name="Hill R."/>
        </authorList>
    </citation>
    <scope>NUCLEOTIDE SEQUENCE</scope>
    <source>
        <strain evidence="9">IMI 356814</strain>
    </source>
</reference>
<dbReference type="InterPro" id="IPR006156">
    <property type="entry name" value="Dihydroneopterin_aldolase"/>
</dbReference>
<name>A0A9W8XZK6_9PLEO</name>
<dbReference type="GO" id="GO:0005737">
    <property type="term" value="C:cytoplasm"/>
    <property type="evidence" value="ECO:0007669"/>
    <property type="project" value="TreeGrafter"/>
</dbReference>
<keyword evidence="10" id="KW-1185">Reference proteome</keyword>
<dbReference type="InterPro" id="IPR006157">
    <property type="entry name" value="FolB_dom"/>
</dbReference>
<evidence type="ECO:0000256" key="5">
    <source>
        <dbReference type="ARBA" id="ARBA00022909"/>
    </source>
</evidence>
<dbReference type="Proteomes" id="UP001140560">
    <property type="component" value="Unassembled WGS sequence"/>
</dbReference>
<dbReference type="PANTHER" id="PTHR42844">
    <property type="entry name" value="DIHYDRONEOPTERIN ALDOLASE 1-RELATED"/>
    <property type="match status" value="1"/>
</dbReference>
<dbReference type="Gene3D" id="3.30.1130.10">
    <property type="match status" value="2"/>
</dbReference>
<accession>A0A9W8XZK6</accession>
<dbReference type="GO" id="GO:0046656">
    <property type="term" value="P:folic acid biosynthetic process"/>
    <property type="evidence" value="ECO:0007669"/>
    <property type="project" value="UniProtKB-KW"/>
</dbReference>
<comment type="caution">
    <text evidence="9">The sequence shown here is derived from an EMBL/GenBank/DDBJ whole genome shotgun (WGS) entry which is preliminary data.</text>
</comment>
<evidence type="ECO:0000256" key="2">
    <source>
        <dbReference type="ARBA" id="ARBA00005013"/>
    </source>
</evidence>
<comment type="catalytic activity">
    <reaction evidence="1">
        <text>7,8-dihydroneopterin = 6-hydroxymethyl-7,8-dihydropterin + glycolaldehyde</text>
        <dbReference type="Rhea" id="RHEA:10540"/>
        <dbReference type="ChEBI" id="CHEBI:17001"/>
        <dbReference type="ChEBI" id="CHEBI:17071"/>
        <dbReference type="ChEBI" id="CHEBI:44841"/>
        <dbReference type="EC" id="4.1.2.25"/>
    </reaction>
</comment>